<feature type="signal peptide" evidence="1">
    <location>
        <begin position="1"/>
        <end position="21"/>
    </location>
</feature>
<feature type="chain" id="PRO_5019043217" evidence="1">
    <location>
        <begin position="22"/>
        <end position="394"/>
    </location>
</feature>
<keyword evidence="2" id="KW-0378">Hydrolase</keyword>
<proteinExistence type="predicted"/>
<protein>
    <submittedName>
        <fullName evidence="2">Carboxypeptidase-like regulatory domain-containing protein</fullName>
    </submittedName>
</protein>
<accession>A0A418LVV5</accession>
<dbReference type="Gene3D" id="2.60.40.1120">
    <property type="entry name" value="Carboxypeptidase-like, regulatory domain"/>
    <property type="match status" value="1"/>
</dbReference>
<gene>
    <name evidence="2" type="ORF">DYU11_32310</name>
</gene>
<keyword evidence="2" id="KW-0645">Protease</keyword>
<dbReference type="Pfam" id="PF13715">
    <property type="entry name" value="CarbopepD_reg_2"/>
    <property type="match status" value="1"/>
</dbReference>
<dbReference type="SUPFAM" id="SSF49464">
    <property type="entry name" value="Carboxypeptidase regulatory domain-like"/>
    <property type="match status" value="1"/>
</dbReference>
<evidence type="ECO:0000313" key="2">
    <source>
        <dbReference type="EMBL" id="RIV17374.1"/>
    </source>
</evidence>
<dbReference type="RefSeq" id="WP_119671895.1">
    <property type="nucleotide sequence ID" value="NZ_QXED01000019.1"/>
</dbReference>
<organism evidence="2 3">
    <name type="scientific">Fibrisoma montanum</name>
    <dbReference type="NCBI Taxonomy" id="2305895"/>
    <lineage>
        <taxon>Bacteria</taxon>
        <taxon>Pseudomonadati</taxon>
        <taxon>Bacteroidota</taxon>
        <taxon>Cytophagia</taxon>
        <taxon>Cytophagales</taxon>
        <taxon>Spirosomataceae</taxon>
        <taxon>Fibrisoma</taxon>
    </lineage>
</organism>
<keyword evidence="3" id="KW-1185">Reference proteome</keyword>
<evidence type="ECO:0000256" key="1">
    <source>
        <dbReference type="SAM" id="SignalP"/>
    </source>
</evidence>
<dbReference type="InterPro" id="IPR008969">
    <property type="entry name" value="CarboxyPept-like_regulatory"/>
</dbReference>
<name>A0A418LVV5_9BACT</name>
<evidence type="ECO:0000313" key="3">
    <source>
        <dbReference type="Proteomes" id="UP000283523"/>
    </source>
</evidence>
<dbReference type="AlphaFoldDB" id="A0A418LVV5"/>
<sequence length="394" mass="44873">MLLKAVLTISVTLLLTQFNWAQTTIRGQVQNGNNQEALPFANVFLSGTTKGTMTDQNGSFTLLNVPSGKFDLIVSYVGFATLKTTIQTQEQKQYRFILKPLANQLDGITITARRRRDANWAKQLSLFTELFIGRSQNARYCQLLNPQVLSFSQRGDTLRASAQEPLLVENRALGYRIKFQLEHFAYTDSSALLSYQGDPVFEPLTPATEPEAKRWQANRQKAYFGSLMHFGRALYRRQLAQEGFTIQKVIERTSRQGEIGLLGVAGDTTVSVKSLTNPKRWVSLPMAAYRHLLDTVRSTALQSVVAFSDLIQVIYTKEKEPYEYQRTHRSTLYDNPDAFQKTLMRMLASNVTVEANGQFWPPRGIRNQGYWAWELMADELPFDYDPKEGITRLK</sequence>
<dbReference type="EMBL" id="QXED01000019">
    <property type="protein sequence ID" value="RIV17374.1"/>
    <property type="molecule type" value="Genomic_DNA"/>
</dbReference>
<dbReference type="Proteomes" id="UP000283523">
    <property type="component" value="Unassembled WGS sequence"/>
</dbReference>
<reference evidence="2 3" key="1">
    <citation type="submission" date="2018-08" db="EMBL/GenBank/DDBJ databases">
        <title>Fibrisoma montanum sp. nov., isolated from Danxia mountain soil.</title>
        <authorList>
            <person name="Huang Y."/>
        </authorList>
    </citation>
    <scope>NUCLEOTIDE SEQUENCE [LARGE SCALE GENOMIC DNA]</scope>
    <source>
        <strain evidence="2 3">HYT19</strain>
    </source>
</reference>
<keyword evidence="2" id="KW-0121">Carboxypeptidase</keyword>
<comment type="caution">
    <text evidence="2">The sequence shown here is derived from an EMBL/GenBank/DDBJ whole genome shotgun (WGS) entry which is preliminary data.</text>
</comment>
<dbReference type="OrthoDB" id="1223654at2"/>
<keyword evidence="1" id="KW-0732">Signal</keyword>
<dbReference type="GO" id="GO:0004180">
    <property type="term" value="F:carboxypeptidase activity"/>
    <property type="evidence" value="ECO:0007669"/>
    <property type="project" value="UniProtKB-KW"/>
</dbReference>